<proteinExistence type="predicted"/>
<reference evidence="2" key="1">
    <citation type="submission" date="2020-05" db="UniProtKB">
        <authorList>
            <consortium name="EnsemblMetazoa"/>
        </authorList>
    </citation>
    <scope>IDENTIFICATION</scope>
    <source>
        <strain evidence="2">FUMOZ</strain>
    </source>
</reference>
<accession>A0A182RZZ1</accession>
<dbReference type="STRING" id="62324.A0A182RZZ1"/>
<organism evidence="2">
    <name type="scientific">Anopheles funestus</name>
    <name type="common">African malaria mosquito</name>
    <dbReference type="NCBI Taxonomy" id="62324"/>
    <lineage>
        <taxon>Eukaryota</taxon>
        <taxon>Metazoa</taxon>
        <taxon>Ecdysozoa</taxon>
        <taxon>Arthropoda</taxon>
        <taxon>Hexapoda</taxon>
        <taxon>Insecta</taxon>
        <taxon>Pterygota</taxon>
        <taxon>Neoptera</taxon>
        <taxon>Endopterygota</taxon>
        <taxon>Diptera</taxon>
        <taxon>Nematocera</taxon>
        <taxon>Culicoidea</taxon>
        <taxon>Culicidae</taxon>
        <taxon>Anophelinae</taxon>
        <taxon>Anopheles</taxon>
    </lineage>
</organism>
<evidence type="ECO:0000313" key="2">
    <source>
        <dbReference type="EnsemblMetazoa" id="AFUN011873-PA"/>
    </source>
</evidence>
<dbReference type="AlphaFoldDB" id="A0A182RZZ1"/>
<evidence type="ECO:0000256" key="1">
    <source>
        <dbReference type="SAM" id="MobiDB-lite"/>
    </source>
</evidence>
<dbReference type="PANTHER" id="PTHR46007:SF12">
    <property type="entry name" value="C2H2-TYPE DOMAIN-CONTAINING PROTEIN-RELATED"/>
    <property type="match status" value="1"/>
</dbReference>
<sequence length="279" mass="31284">RHQRRVPERLSETTTNLLSDVSSATSRQRPVAVPLSEDTCVTQRYSAINGSFLFLRIVRFGSANRFLDPKGQIVEGRVLRSGVRASSTPGKRSDTPSPSPVTPRPDGPAEVAFEAENSEEEDDAEFSDASFLEQTVVAPQEAAGKAFTSLAPLEGSEVSVLAFQHKMLESFAKQAETLTKELRLSREREVALQCTLEALQEGIRSLTALHSSAQSGGQGSARTKRSRQQRNRAKKASQQLQQQQPQQQQQQQQQHQQQRQQQQQQRQQQQQQRQQQQQQ</sequence>
<feature type="compositionally biased region" description="Basic residues" evidence="1">
    <location>
        <begin position="222"/>
        <end position="235"/>
    </location>
</feature>
<feature type="compositionally biased region" description="Pro residues" evidence="1">
    <location>
        <begin position="97"/>
        <end position="106"/>
    </location>
</feature>
<dbReference type="VEuPathDB" id="VectorBase:AFUN2_008612"/>
<feature type="compositionally biased region" description="Low complexity" evidence="1">
    <location>
        <begin position="238"/>
        <end position="279"/>
    </location>
</feature>
<dbReference type="PANTHER" id="PTHR46007">
    <property type="entry name" value="MEDIATOR OF RNA POLYMERASE II TRANSCRIPTION SUBUNIT 12"/>
    <property type="match status" value="1"/>
</dbReference>
<dbReference type="GO" id="GO:0045944">
    <property type="term" value="P:positive regulation of transcription by RNA polymerase II"/>
    <property type="evidence" value="ECO:0007669"/>
    <property type="project" value="TreeGrafter"/>
</dbReference>
<feature type="region of interest" description="Disordered" evidence="1">
    <location>
        <begin position="210"/>
        <end position="279"/>
    </location>
</feature>
<dbReference type="InterPro" id="IPR051647">
    <property type="entry name" value="Mediator_comp_sub12"/>
</dbReference>
<dbReference type="GO" id="GO:0003713">
    <property type="term" value="F:transcription coactivator activity"/>
    <property type="evidence" value="ECO:0007669"/>
    <property type="project" value="TreeGrafter"/>
</dbReference>
<name>A0A182RZZ1_ANOFN</name>
<dbReference type="EnsemblMetazoa" id="AFUN011873-RA">
    <property type="protein sequence ID" value="AFUN011873-PA"/>
    <property type="gene ID" value="AFUN011873"/>
</dbReference>
<dbReference type="GO" id="GO:0016592">
    <property type="term" value="C:mediator complex"/>
    <property type="evidence" value="ECO:0007669"/>
    <property type="project" value="TreeGrafter"/>
</dbReference>
<dbReference type="VEuPathDB" id="VectorBase:AFUN011873"/>
<protein>
    <submittedName>
        <fullName evidence="2">Uncharacterized protein</fullName>
    </submittedName>
</protein>
<feature type="region of interest" description="Disordered" evidence="1">
    <location>
        <begin position="80"/>
        <end position="108"/>
    </location>
</feature>